<dbReference type="EMBL" id="JAPDDP010000012">
    <property type="protein sequence ID" value="MDA0180359.1"/>
    <property type="molecule type" value="Genomic_DNA"/>
</dbReference>
<feature type="domain" description="Htaa" evidence="3">
    <location>
        <begin position="39"/>
        <end position="198"/>
    </location>
</feature>
<dbReference type="Pfam" id="PF04213">
    <property type="entry name" value="HtaA"/>
    <property type="match status" value="1"/>
</dbReference>
<sequence length="750" mass="77031">MTKKSLGRRLLAPVALFCALLPAATASAQEPVPITSGAGADWGVKASFRSYAVGPIAHGAIAVEDGASVNPDGTYHFPIKGGAYDPLTGATVVQLSGAVHFTGHAGQLDLKISDPRVEVTADGSSLYANVASKTSLEATEITQFPNVRVSDIDLTDKTPAIADGKTAWPALPQALTAAGAPAFAGFYTSGTALDPVSFGYDGPGGRPQIESWSQPGAPQFDKVVTGTLGNGTGALAFDPERDRVWSSSYDGLSLTALRESDLSSIAAVKWTVADAFHPRNVAVDRTTGDAYTVDASVQRVKETGGVFAVDTTFSSPFGSGASNALDSTPDGTIWTVKDDQLSRFKDGVRTAYTLPQSYDNLAVLDDGSIFVYAQFSARSVGRVTLGDGTASVTDLPGTDGVTAPGFTADGTLYFVEQDYSEYPKVTRRLWSVKRSGGGYEKTQVPGIATGIGGSFITVAGDGSTIYVANEALTGLSVIRDGKLVDTIAPDGTLADLETSPDGDVYAVWRSGRIARLGQVGTTPTFTATPQDVVVEPGAAATFTADATGDAAPALKWQTRAPGTTRWADAGTGSSFVLANPVSNTRVRAIATNAVGAIASGAVSVTVKAPVQEDPPAGDGGTTPPPVANPAPVPTPIAAPAPTRAPTWSAPKSAKVSTKRQASVLSLTCGSAACAITAPKTVKVKIGGRTYTLTVTAPKSLAAGKKGTVRVKLTAAAYRALRGRKATAKVKVVLTAGGQKTTRTLSVSLKR</sequence>
<dbReference type="RefSeq" id="WP_270024668.1">
    <property type="nucleotide sequence ID" value="NZ_JAPDDP010000012.1"/>
</dbReference>
<evidence type="ECO:0000256" key="1">
    <source>
        <dbReference type="SAM" id="MobiDB-lite"/>
    </source>
</evidence>
<name>A0A9X3N667_9ACTN</name>
<feature type="compositionally biased region" description="Pro residues" evidence="1">
    <location>
        <begin position="622"/>
        <end position="638"/>
    </location>
</feature>
<evidence type="ECO:0000313" key="5">
    <source>
        <dbReference type="Proteomes" id="UP001147653"/>
    </source>
</evidence>
<dbReference type="GO" id="GO:0005975">
    <property type="term" value="P:carbohydrate metabolic process"/>
    <property type="evidence" value="ECO:0007669"/>
    <property type="project" value="UniProtKB-ARBA"/>
</dbReference>
<dbReference type="InterPro" id="IPR007331">
    <property type="entry name" value="Htaa"/>
</dbReference>
<comment type="caution">
    <text evidence="4">The sequence shown here is derived from an EMBL/GenBank/DDBJ whole genome shotgun (WGS) entry which is preliminary data.</text>
</comment>
<feature type="compositionally biased region" description="Low complexity" evidence="1">
    <location>
        <begin position="639"/>
        <end position="650"/>
    </location>
</feature>
<dbReference type="InterPro" id="IPR013783">
    <property type="entry name" value="Ig-like_fold"/>
</dbReference>
<gene>
    <name evidence="4" type="ORF">OJ997_08630</name>
</gene>
<keyword evidence="5" id="KW-1185">Reference proteome</keyword>
<protein>
    <submittedName>
        <fullName evidence="4">HtaA domain-containing protein</fullName>
    </submittedName>
</protein>
<feature type="chain" id="PRO_5040762665" evidence="2">
    <location>
        <begin position="29"/>
        <end position="750"/>
    </location>
</feature>
<dbReference type="Gene3D" id="2.60.40.10">
    <property type="entry name" value="Immunoglobulins"/>
    <property type="match status" value="1"/>
</dbReference>
<accession>A0A9X3N667</accession>
<dbReference type="Proteomes" id="UP001147653">
    <property type="component" value="Unassembled WGS sequence"/>
</dbReference>
<organism evidence="4 5">
    <name type="scientific">Solirubrobacter phytolaccae</name>
    <dbReference type="NCBI Taxonomy" id="1404360"/>
    <lineage>
        <taxon>Bacteria</taxon>
        <taxon>Bacillati</taxon>
        <taxon>Actinomycetota</taxon>
        <taxon>Thermoleophilia</taxon>
        <taxon>Solirubrobacterales</taxon>
        <taxon>Solirubrobacteraceae</taxon>
        <taxon>Solirubrobacter</taxon>
    </lineage>
</organism>
<evidence type="ECO:0000313" key="4">
    <source>
        <dbReference type="EMBL" id="MDA0180359.1"/>
    </source>
</evidence>
<keyword evidence="2" id="KW-0732">Signal</keyword>
<dbReference type="SUPFAM" id="SSF50969">
    <property type="entry name" value="YVTN repeat-like/Quinoprotein amine dehydrogenase"/>
    <property type="match status" value="1"/>
</dbReference>
<proteinExistence type="predicted"/>
<reference evidence="4" key="1">
    <citation type="submission" date="2022-10" db="EMBL/GenBank/DDBJ databases">
        <title>The WGS of Solirubrobacter phytolaccae KCTC 29190.</title>
        <authorList>
            <person name="Jiang Z."/>
        </authorList>
    </citation>
    <scope>NUCLEOTIDE SEQUENCE</scope>
    <source>
        <strain evidence="4">KCTC 29190</strain>
    </source>
</reference>
<evidence type="ECO:0000256" key="2">
    <source>
        <dbReference type="SAM" id="SignalP"/>
    </source>
</evidence>
<evidence type="ECO:0000259" key="3">
    <source>
        <dbReference type="Pfam" id="PF04213"/>
    </source>
</evidence>
<feature type="signal peptide" evidence="2">
    <location>
        <begin position="1"/>
        <end position="28"/>
    </location>
</feature>
<dbReference type="AlphaFoldDB" id="A0A9X3N667"/>
<dbReference type="InterPro" id="IPR011044">
    <property type="entry name" value="Quino_amine_DH_bsu"/>
</dbReference>
<feature type="region of interest" description="Disordered" evidence="1">
    <location>
        <begin position="610"/>
        <end position="653"/>
    </location>
</feature>